<dbReference type="EMBL" id="AP008230">
    <property type="protein sequence ID" value="BAE85365.1"/>
    <property type="molecule type" value="Genomic_DNA"/>
</dbReference>
<protein>
    <recommendedName>
        <fullName evidence="1">YcdB/YcdC repeated domain-containing protein</fullName>
    </recommendedName>
</protein>
<dbReference type="Pfam" id="PF16244">
    <property type="entry name" value="DUF4901"/>
    <property type="match status" value="2"/>
</dbReference>
<dbReference type="HOGENOM" id="CLU_027781_1_0_9"/>
<dbReference type="Proteomes" id="UP000001946">
    <property type="component" value="Chromosome"/>
</dbReference>
<dbReference type="KEGG" id="dsy:DSY3576"/>
<name>Q24RH7_DESHY</name>
<proteinExistence type="predicted"/>
<keyword evidence="3" id="KW-1185">Reference proteome</keyword>
<sequence>MTSLPKKELLRIANSVVKIPDDYELTIEDYLESENAEGEAIFLWTGQKRDEAISVHLDAQGNLTYLSIDRQEKEPAAIAMDEVEKRKCAEQFLCTHYPDAWKDLTFSKTKKLSHADRFYYEQIVMGLPLEHAGCYMDIDPLGEVVTFSSSYKGVRRIPEIPSTLISKEKLKEHIGHTLQFRLKIHSLHSEVHDVEQGGLYLVYEPNAVFRKYRAANLCPETKMSSDEGEGEGETYVPLPTFSLKKVRRDLGIAEVVGITENLEMIREVDMGKERGIVWRDRNWQVMEKDLSMDGFFRRQTEDTVKAFVSKRSGKVRSFIWFMERKGDRQLTREECYTIAIEFLEWVIPEYFGFLQLTVPKAGDENEEQENWDDDIDDDIKEAFVFTAHNGHGIPVDSIVTVTVNRTTGLVDYYNGPDFDSEQLRQLPIKPALTEERAKEIFMSHLDFELKWDHNYGEEESDTLVYRLCDVKSRTPIRYIDAITGEVRHWKRNP</sequence>
<dbReference type="InterPro" id="IPR032599">
    <property type="entry name" value="YcdB/YcdC_rep_domain"/>
</dbReference>
<dbReference type="AlphaFoldDB" id="Q24RH7"/>
<evidence type="ECO:0000313" key="3">
    <source>
        <dbReference type="Proteomes" id="UP000001946"/>
    </source>
</evidence>
<evidence type="ECO:0000259" key="1">
    <source>
        <dbReference type="Pfam" id="PF16244"/>
    </source>
</evidence>
<organism evidence="2 3">
    <name type="scientific">Desulfitobacterium hafniense (strain Y51)</name>
    <dbReference type="NCBI Taxonomy" id="138119"/>
    <lineage>
        <taxon>Bacteria</taxon>
        <taxon>Bacillati</taxon>
        <taxon>Bacillota</taxon>
        <taxon>Clostridia</taxon>
        <taxon>Eubacteriales</taxon>
        <taxon>Desulfitobacteriaceae</taxon>
        <taxon>Desulfitobacterium</taxon>
    </lineage>
</organism>
<gene>
    <name evidence="2" type="ordered locus">DSY3576</name>
</gene>
<feature type="domain" description="YcdB/YcdC repeated" evidence="1">
    <location>
        <begin position="6"/>
        <end position="149"/>
    </location>
</feature>
<feature type="domain" description="YcdB/YcdC repeated" evidence="1">
    <location>
        <begin position="252"/>
        <end position="416"/>
    </location>
</feature>
<dbReference type="eggNOG" id="ENOG5033R4I">
    <property type="taxonomic scope" value="Bacteria"/>
</dbReference>
<accession>Q24RH7</accession>
<reference evidence="2 3" key="1">
    <citation type="journal article" date="2006" name="J. Bacteriol.">
        <title>Complete genome sequence of the dehalorespiring bacterium Desulfitobacterium hafniense Y51 and comparison with Dehalococcoides ethenogenes 195.</title>
        <authorList>
            <person name="Nonaka H."/>
            <person name="Keresztes G."/>
            <person name="Shinoda Y."/>
            <person name="Ikenaga Y."/>
            <person name="Abe M."/>
            <person name="Naito K."/>
            <person name="Inatomi K."/>
            <person name="Furukawa K."/>
            <person name="Inui M."/>
            <person name="Yukawa H."/>
        </authorList>
    </citation>
    <scope>NUCLEOTIDE SEQUENCE [LARGE SCALE GENOMIC DNA]</scope>
    <source>
        <strain evidence="2 3">Y51</strain>
    </source>
</reference>
<evidence type="ECO:0000313" key="2">
    <source>
        <dbReference type="EMBL" id="BAE85365.1"/>
    </source>
</evidence>